<dbReference type="InterPro" id="IPR007658">
    <property type="entry name" value="DUF594"/>
</dbReference>
<accession>M8BJ54</accession>
<evidence type="ECO:0000313" key="1">
    <source>
        <dbReference type="EnsemblPlants" id="EMT21753"/>
    </source>
</evidence>
<organism evidence="1">
    <name type="scientific">Aegilops tauschii</name>
    <name type="common">Tausch's goatgrass</name>
    <name type="synonym">Aegilops squarrosa</name>
    <dbReference type="NCBI Taxonomy" id="37682"/>
    <lineage>
        <taxon>Eukaryota</taxon>
        <taxon>Viridiplantae</taxon>
        <taxon>Streptophyta</taxon>
        <taxon>Embryophyta</taxon>
        <taxon>Tracheophyta</taxon>
        <taxon>Spermatophyta</taxon>
        <taxon>Magnoliopsida</taxon>
        <taxon>Liliopsida</taxon>
        <taxon>Poales</taxon>
        <taxon>Poaceae</taxon>
        <taxon>BOP clade</taxon>
        <taxon>Pooideae</taxon>
        <taxon>Triticodae</taxon>
        <taxon>Triticeae</taxon>
        <taxon>Triticinae</taxon>
        <taxon>Aegilops</taxon>
    </lineage>
</organism>
<dbReference type="Pfam" id="PF13968">
    <property type="entry name" value="DUF4220"/>
    <property type="match status" value="1"/>
</dbReference>
<reference evidence="1" key="1">
    <citation type="submission" date="2015-06" db="UniProtKB">
        <authorList>
            <consortium name="EnsemblPlants"/>
        </authorList>
    </citation>
    <scope>IDENTIFICATION</scope>
</reference>
<sequence length="669" mass="75514">MLAAALDPLVAFWKEWGIQVLVLLSLALQVILLITAEIRRRKDSGVLRVVVWSAYLLADTTAIYTLGHMSVTSRSPEHELVAFWAPFLLLHLGGQDNITAYSIDDNRLGLRHLQSFVVQVLAAAYVLYESSICVGGRRTMLGQATILMFVVGVVKYGERVWALMSASSSSLSGKNYNSFGKLHFQDPHSTITSMAVPLLAHDLLNVPKHLLKGPLPLLAFDSELGYFSWEDMYHVAEIQLSLMHDVFYSKAELIHTWYGHCIRLTSLAVTATALRLFLGLSDKDGFSKVDLVATYVLLSGAVVLEITSVLRAMSSTWIYPFSERIRIKESILLFPLLCLLFLVCTFGEHVRRAIQKVGILKRYWSGSMGQHNFIYMCSHCKDSRSSKIARWMGREDWWNTLVYTSSSVPVSEDFSMMLKEQLRGSVGVTKENRDHIQNSRGLAALKKRGLHEELAWSVDSELDESILVWHIATDVYLSWYESEHKRLPHPAKVTQELSNYMMFLLAARPYMLPDNATRQRYIELCNKVIYHLELQYSSAEDLIKLMQGHGDALNAEQTQPAVVVENLVVDMPAATTKESSVTFDRACQLASKLISKELETPDATMMDLISQVWVEMLCYTGYRCRPDSHARQLSSGGEITTVVAILMEFLKSYFLKFNKQEPDAELGSP</sequence>
<dbReference type="InterPro" id="IPR025315">
    <property type="entry name" value="DUF4220"/>
</dbReference>
<name>M8BJ54_AEGTA</name>
<protein>
    <submittedName>
        <fullName evidence="1">Uncharacterized protein</fullName>
    </submittedName>
</protein>
<dbReference type="AlphaFoldDB" id="M8BJ54"/>
<dbReference type="PANTHER" id="PTHR31325">
    <property type="entry name" value="OS01G0798800 PROTEIN-RELATED"/>
    <property type="match status" value="1"/>
</dbReference>
<proteinExistence type="predicted"/>
<dbReference type="Pfam" id="PF04578">
    <property type="entry name" value="DUF594"/>
    <property type="match status" value="1"/>
</dbReference>
<dbReference type="EnsemblPlants" id="EMT21753">
    <property type="protein sequence ID" value="EMT21753"/>
    <property type="gene ID" value="F775_01149"/>
</dbReference>